<dbReference type="CDD" id="cd02793">
    <property type="entry name" value="MopB_CT_DMSOR-BSOR-TMAOR"/>
    <property type="match status" value="1"/>
</dbReference>
<keyword evidence="11" id="KW-1185">Reference proteome</keyword>
<feature type="domain" description="Molybdopterin oxidoreductase" evidence="7">
    <location>
        <begin position="50"/>
        <end position="506"/>
    </location>
</feature>
<keyword evidence="3" id="KW-0500">Molybdenum</keyword>
<dbReference type="PANTHER" id="PTHR43742">
    <property type="entry name" value="TRIMETHYLAMINE-N-OXIDE REDUCTASE"/>
    <property type="match status" value="1"/>
</dbReference>
<evidence type="ECO:0000256" key="1">
    <source>
        <dbReference type="ARBA" id="ARBA00001942"/>
    </source>
</evidence>
<feature type="domain" description="Molybdopterin dinucleotide-binding" evidence="8">
    <location>
        <begin position="623"/>
        <end position="742"/>
    </location>
</feature>
<dbReference type="InterPro" id="IPR006656">
    <property type="entry name" value="Mopterin_OxRdtase"/>
</dbReference>
<name>A0ABY5HJM2_9GAMM</name>
<dbReference type="Gene3D" id="3.40.228.10">
    <property type="entry name" value="Dimethylsulfoxide Reductase, domain 2"/>
    <property type="match status" value="1"/>
</dbReference>
<dbReference type="InterPro" id="IPR041460">
    <property type="entry name" value="Molybdopterin_N"/>
</dbReference>
<dbReference type="InterPro" id="IPR050612">
    <property type="entry name" value="Prok_Mopterin_Oxidored"/>
</dbReference>
<protein>
    <submittedName>
        <fullName evidence="10">Molybdopterin-dependent oxidoreductase</fullName>
    </submittedName>
</protein>
<proteinExistence type="inferred from homology"/>
<evidence type="ECO:0000313" key="11">
    <source>
        <dbReference type="Proteomes" id="UP001058461"/>
    </source>
</evidence>
<evidence type="ECO:0000313" key="10">
    <source>
        <dbReference type="EMBL" id="UTW12007.1"/>
    </source>
</evidence>
<keyword evidence="4" id="KW-0479">Metal-binding</keyword>
<dbReference type="PANTHER" id="PTHR43742:SF10">
    <property type="entry name" value="TRIMETHYLAMINE-N-OXIDE REDUCTASE 2"/>
    <property type="match status" value="1"/>
</dbReference>
<dbReference type="RefSeq" id="WP_255854054.1">
    <property type="nucleotide sequence ID" value="NZ_CP073347.1"/>
</dbReference>
<evidence type="ECO:0000256" key="3">
    <source>
        <dbReference type="ARBA" id="ARBA00022505"/>
    </source>
</evidence>
<dbReference type="InterPro" id="IPR006657">
    <property type="entry name" value="MoPterin_dinucl-bd_dom"/>
</dbReference>
<organism evidence="10 11">
    <name type="scientific">Marinobacterium rhizophilum</name>
    <dbReference type="NCBI Taxonomy" id="420402"/>
    <lineage>
        <taxon>Bacteria</taxon>
        <taxon>Pseudomonadati</taxon>
        <taxon>Pseudomonadota</taxon>
        <taxon>Gammaproteobacteria</taxon>
        <taxon>Oceanospirillales</taxon>
        <taxon>Oceanospirillaceae</taxon>
        <taxon>Marinobacterium</taxon>
    </lineage>
</organism>
<dbReference type="Proteomes" id="UP001058461">
    <property type="component" value="Chromosome"/>
</dbReference>
<dbReference type="Gene3D" id="3.40.50.740">
    <property type="match status" value="1"/>
</dbReference>
<dbReference type="Pfam" id="PF18364">
    <property type="entry name" value="Molybdopterin_N"/>
    <property type="match status" value="1"/>
</dbReference>
<gene>
    <name evidence="10" type="ORF">KDW95_22710</name>
</gene>
<sequence length="784" mass="86503">MIKKITSSHWGTGVAEVENGQLVGVKAHPLDPDPSRINENYLDSIDGPARILRPAVRKGYLESGPVRGGNKRGKEAFVEVSWETAIELAARALDSTRKNHGNESIFGGSYGWGSAGRFHHAQSQLKRFLNCAGGFVRSEGNYSFNAAIVLMPYIIGEFSTMTKNSTRLSTIAKHGDLVVMFGGMPLKSAQIGPGGIARHRLKDELIACRRAGVQFVNFSPLKNDAPKEVEAEWLAPIPGSDTAIILGLSHTLLVNNLYDQCFIDRYTVGFDKVKAYLLGLEDGTPKSAEWACRQSNIPAEKIRKLAKKMASSRTFITTAAGVQRGEHGEQPLWATVTLASMLGQIGLPGGGFGIAYASDGSIGLMDRPIQWPSFPQERNAVDSFIPVATIADMLLHPGEKYDYNGNKLTFPDIRLIWWAGGNPFHHHQDINRLIKAFQQPETIIVNEINWTATARHADIVFPVTTTLERTDIGGGQRDNALIPMPKIIDPIGQARDEYDIFTSIAKYLGFEREFTQGKSSHEWLQEMWSNICQSACKDNVKLPDLSEFLEGDVIEFTDPAPDSILFSSFRQDPERHQLMTPSGKIELYCEKIASFEYKDCPGQATWIPPTEWLNSNLAETYPFHLISGQPKARLHSQLDSGAYSQSQKIQGREPILIHPDNAAGLNVKDGDIVTVFNARGSCLAGVVVTDGIRLNTVYLCTGAWYDPADPMQESTLDKHGNPNMLTHDRRTSRLSQSTAAHSALVNIKKYIGDLPPITAYQPPLQGHLEKPRRPAVPLSKIDNV</sequence>
<evidence type="ECO:0000256" key="4">
    <source>
        <dbReference type="ARBA" id="ARBA00022723"/>
    </source>
</evidence>
<evidence type="ECO:0000256" key="2">
    <source>
        <dbReference type="ARBA" id="ARBA00010312"/>
    </source>
</evidence>
<evidence type="ECO:0000259" key="7">
    <source>
        <dbReference type="Pfam" id="PF00384"/>
    </source>
</evidence>
<dbReference type="Gene3D" id="3.90.55.10">
    <property type="entry name" value="Dimethylsulfoxide Reductase, domain 3"/>
    <property type="match status" value="1"/>
</dbReference>
<dbReference type="InterPro" id="IPR009010">
    <property type="entry name" value="Asp_de-COase-like_dom_sf"/>
</dbReference>
<dbReference type="Pfam" id="PF01568">
    <property type="entry name" value="Molydop_binding"/>
    <property type="match status" value="1"/>
</dbReference>
<dbReference type="Pfam" id="PF00384">
    <property type="entry name" value="Molybdopterin"/>
    <property type="match status" value="1"/>
</dbReference>
<dbReference type="EMBL" id="CP073347">
    <property type="protein sequence ID" value="UTW12007.1"/>
    <property type="molecule type" value="Genomic_DNA"/>
</dbReference>
<feature type="region of interest" description="Disordered" evidence="6">
    <location>
        <begin position="762"/>
        <end position="784"/>
    </location>
</feature>
<evidence type="ECO:0000259" key="8">
    <source>
        <dbReference type="Pfam" id="PF01568"/>
    </source>
</evidence>
<reference evidence="10" key="1">
    <citation type="submission" date="2021-04" db="EMBL/GenBank/DDBJ databases">
        <title>Oceanospirillales bacteria with DddD are important DMSP degraders in coastal seawater.</title>
        <authorList>
            <person name="Liu J."/>
        </authorList>
    </citation>
    <scope>NUCLEOTIDE SEQUENCE</scope>
    <source>
        <strain evidence="10">D13-1</strain>
    </source>
</reference>
<dbReference type="SUPFAM" id="SSF50692">
    <property type="entry name" value="ADC-like"/>
    <property type="match status" value="1"/>
</dbReference>
<dbReference type="Gene3D" id="2.40.40.20">
    <property type="match status" value="1"/>
</dbReference>
<keyword evidence="5" id="KW-0560">Oxidoreductase</keyword>
<dbReference type="InterPro" id="IPR041954">
    <property type="entry name" value="CT_DMSOR/BSOR/TMAOR"/>
</dbReference>
<feature type="domain" description="Molybdopterin oxidoreductase N-terminal" evidence="9">
    <location>
        <begin position="6"/>
        <end position="45"/>
    </location>
</feature>
<dbReference type="SUPFAM" id="SSF53706">
    <property type="entry name" value="Formate dehydrogenase/DMSO reductase, domains 1-3"/>
    <property type="match status" value="1"/>
</dbReference>
<accession>A0ABY5HJM2</accession>
<evidence type="ECO:0000256" key="6">
    <source>
        <dbReference type="SAM" id="MobiDB-lite"/>
    </source>
</evidence>
<comment type="cofactor">
    <cofactor evidence="1">
        <name>Mo-bis(molybdopterin guanine dinucleotide)</name>
        <dbReference type="ChEBI" id="CHEBI:60539"/>
    </cofactor>
</comment>
<evidence type="ECO:0000256" key="5">
    <source>
        <dbReference type="ARBA" id="ARBA00023002"/>
    </source>
</evidence>
<evidence type="ECO:0000259" key="9">
    <source>
        <dbReference type="Pfam" id="PF18364"/>
    </source>
</evidence>
<comment type="similarity">
    <text evidence="2">Belongs to the prokaryotic molybdopterin-containing oxidoreductase family.</text>
</comment>